<keyword evidence="2" id="KW-0238">DNA-binding</keyword>
<dbReference type="Pfam" id="PF01638">
    <property type="entry name" value="HxlR"/>
    <property type="match status" value="1"/>
</dbReference>
<dbReference type="Gene3D" id="1.10.10.10">
    <property type="entry name" value="Winged helix-like DNA-binding domain superfamily/Winged helix DNA-binding domain"/>
    <property type="match status" value="1"/>
</dbReference>
<evidence type="ECO:0000313" key="6">
    <source>
        <dbReference type="Proteomes" id="UP001183202"/>
    </source>
</evidence>
<dbReference type="Proteomes" id="UP001183202">
    <property type="component" value="Unassembled WGS sequence"/>
</dbReference>
<name>A0ABU2NAC8_9PSEU</name>
<keyword evidence="6" id="KW-1185">Reference proteome</keyword>
<evidence type="ECO:0000313" key="5">
    <source>
        <dbReference type="EMBL" id="MDT0350839.1"/>
    </source>
</evidence>
<dbReference type="PANTHER" id="PTHR33204:SF18">
    <property type="entry name" value="TRANSCRIPTIONAL REGULATORY PROTEIN"/>
    <property type="match status" value="1"/>
</dbReference>
<dbReference type="SUPFAM" id="SSF46785">
    <property type="entry name" value="Winged helix' DNA-binding domain"/>
    <property type="match status" value="1"/>
</dbReference>
<gene>
    <name evidence="5" type="ORF">RM445_15005</name>
</gene>
<proteinExistence type="predicted"/>
<evidence type="ECO:0000256" key="2">
    <source>
        <dbReference type="ARBA" id="ARBA00023125"/>
    </source>
</evidence>
<dbReference type="InterPro" id="IPR002577">
    <property type="entry name" value="HTH_HxlR"/>
</dbReference>
<dbReference type="RefSeq" id="WP_311556861.1">
    <property type="nucleotide sequence ID" value="NZ_JAVREJ010000009.1"/>
</dbReference>
<feature type="domain" description="HTH hxlR-type" evidence="4">
    <location>
        <begin position="11"/>
        <end position="108"/>
    </location>
</feature>
<sequence>MDLADLPGRPCPAAAALELVGDRWSLLVIREVSFGAHRFTRIQEGTGAPRDRLAARLKTLVDAGVLRRERYCEAPERYEYHLTDAGQELVPVIRALRAWGERWACTPGQAVTPAPGAP</sequence>
<evidence type="ECO:0000259" key="4">
    <source>
        <dbReference type="PROSITE" id="PS51118"/>
    </source>
</evidence>
<dbReference type="InterPro" id="IPR036388">
    <property type="entry name" value="WH-like_DNA-bd_sf"/>
</dbReference>
<keyword evidence="1" id="KW-0805">Transcription regulation</keyword>
<accession>A0ABU2NAC8</accession>
<evidence type="ECO:0000256" key="1">
    <source>
        <dbReference type="ARBA" id="ARBA00023015"/>
    </source>
</evidence>
<comment type="caution">
    <text evidence="5">The sequence shown here is derived from an EMBL/GenBank/DDBJ whole genome shotgun (WGS) entry which is preliminary data.</text>
</comment>
<dbReference type="PROSITE" id="PS51118">
    <property type="entry name" value="HTH_HXLR"/>
    <property type="match status" value="1"/>
</dbReference>
<evidence type="ECO:0000256" key="3">
    <source>
        <dbReference type="ARBA" id="ARBA00023163"/>
    </source>
</evidence>
<protein>
    <submittedName>
        <fullName evidence="5">Helix-turn-helix domain-containing protein</fullName>
    </submittedName>
</protein>
<keyword evidence="3" id="KW-0804">Transcription</keyword>
<dbReference type="InterPro" id="IPR036390">
    <property type="entry name" value="WH_DNA-bd_sf"/>
</dbReference>
<dbReference type="PANTHER" id="PTHR33204">
    <property type="entry name" value="TRANSCRIPTIONAL REGULATOR, MARR FAMILY"/>
    <property type="match status" value="1"/>
</dbReference>
<organism evidence="5 6">
    <name type="scientific">Pseudonocardia charpentierae</name>
    <dbReference type="NCBI Taxonomy" id="3075545"/>
    <lineage>
        <taxon>Bacteria</taxon>
        <taxon>Bacillati</taxon>
        <taxon>Actinomycetota</taxon>
        <taxon>Actinomycetes</taxon>
        <taxon>Pseudonocardiales</taxon>
        <taxon>Pseudonocardiaceae</taxon>
        <taxon>Pseudonocardia</taxon>
    </lineage>
</organism>
<dbReference type="EMBL" id="JAVREJ010000009">
    <property type="protein sequence ID" value="MDT0350839.1"/>
    <property type="molecule type" value="Genomic_DNA"/>
</dbReference>
<reference evidence="6" key="1">
    <citation type="submission" date="2023-07" db="EMBL/GenBank/DDBJ databases">
        <title>30 novel species of actinomycetes from the DSMZ collection.</title>
        <authorList>
            <person name="Nouioui I."/>
        </authorList>
    </citation>
    <scope>NUCLEOTIDE SEQUENCE [LARGE SCALE GENOMIC DNA]</scope>
    <source>
        <strain evidence="6">DSM 45834</strain>
    </source>
</reference>